<dbReference type="PROSITE" id="PS00213">
    <property type="entry name" value="LIPOCALIN"/>
    <property type="match status" value="1"/>
</dbReference>
<dbReference type="InterPro" id="IPR000566">
    <property type="entry name" value="Lipocln_cytosolic_FA-bd_dom"/>
</dbReference>
<evidence type="ECO:0000259" key="4">
    <source>
        <dbReference type="Pfam" id="PF00061"/>
    </source>
</evidence>
<dbReference type="Pfam" id="PF00061">
    <property type="entry name" value="Lipocalin"/>
    <property type="match status" value="1"/>
</dbReference>
<comment type="similarity">
    <text evidence="1 2">Belongs to the calycin superfamily. Lipocalin family.</text>
</comment>
<sequence>MKVFLLSTILVLLWVPTAQAEVLLQPDFNATKFSGLWYVVSMASDCKVFLGKKDHLPMSTRAIKATEEGGLHVHMEFLGADSCNQVDAEYLKVGSEGHFRVPALGYLDVRDVDTDYSSFARVYIYKELEGALSALVQLFSRTRDVSPQAPKAFQDFYPMLGLLDDTVLMLPKSGMCIPEIEEEP</sequence>
<dbReference type="InterPro" id="IPR002345">
    <property type="entry name" value="Lipocalin"/>
</dbReference>
<dbReference type="Ensembl" id="ENSSBOT00000045606.1">
    <property type="protein sequence ID" value="ENSSBOP00000028726.1"/>
    <property type="gene ID" value="ENSSBOG00000030726.1"/>
</dbReference>
<organism evidence="5 6">
    <name type="scientific">Saimiri boliviensis boliviensis</name>
    <name type="common">Bolivian squirrel monkey</name>
    <dbReference type="NCBI Taxonomy" id="39432"/>
    <lineage>
        <taxon>Eukaryota</taxon>
        <taxon>Metazoa</taxon>
        <taxon>Chordata</taxon>
        <taxon>Craniata</taxon>
        <taxon>Vertebrata</taxon>
        <taxon>Euteleostomi</taxon>
        <taxon>Mammalia</taxon>
        <taxon>Eutheria</taxon>
        <taxon>Euarchontoglires</taxon>
        <taxon>Primates</taxon>
        <taxon>Haplorrhini</taxon>
        <taxon>Platyrrhini</taxon>
        <taxon>Cebidae</taxon>
        <taxon>Saimiriinae</taxon>
        <taxon>Saimiri</taxon>
    </lineage>
</organism>
<protein>
    <submittedName>
        <fullName evidence="5">Lipocalin 15</fullName>
    </submittedName>
</protein>
<keyword evidence="6" id="KW-1185">Reference proteome</keyword>
<dbReference type="InterPro" id="IPR022272">
    <property type="entry name" value="Lipocalin_CS"/>
</dbReference>
<feature type="chain" id="PRO_5014318856" evidence="3">
    <location>
        <begin position="21"/>
        <end position="184"/>
    </location>
</feature>
<evidence type="ECO:0000256" key="2">
    <source>
        <dbReference type="RuleBase" id="RU003695"/>
    </source>
</evidence>
<dbReference type="GO" id="GO:0036094">
    <property type="term" value="F:small molecule binding"/>
    <property type="evidence" value="ECO:0007669"/>
    <property type="project" value="InterPro"/>
</dbReference>
<proteinExistence type="inferred from homology"/>
<reference evidence="5" key="1">
    <citation type="submission" date="2025-08" db="UniProtKB">
        <authorList>
            <consortium name="Ensembl"/>
        </authorList>
    </citation>
    <scope>IDENTIFICATION</scope>
</reference>
<accession>A0A2K6U9Y9</accession>
<dbReference type="Proteomes" id="UP000233220">
    <property type="component" value="Unplaced"/>
</dbReference>
<evidence type="ECO:0000313" key="6">
    <source>
        <dbReference type="Proteomes" id="UP000233220"/>
    </source>
</evidence>
<reference evidence="5" key="2">
    <citation type="submission" date="2025-09" db="UniProtKB">
        <authorList>
            <consortium name="Ensembl"/>
        </authorList>
    </citation>
    <scope>IDENTIFICATION</scope>
</reference>
<keyword evidence="3" id="KW-0732">Signal</keyword>
<name>A0A2K6U9Y9_SAIBB</name>
<gene>
    <name evidence="5" type="primary">LCN15</name>
</gene>
<evidence type="ECO:0000256" key="3">
    <source>
        <dbReference type="SAM" id="SignalP"/>
    </source>
</evidence>
<dbReference type="SUPFAM" id="SSF50814">
    <property type="entry name" value="Lipocalins"/>
    <property type="match status" value="1"/>
</dbReference>
<dbReference type="Gene3D" id="2.40.128.20">
    <property type="match status" value="1"/>
</dbReference>
<feature type="signal peptide" evidence="3">
    <location>
        <begin position="1"/>
        <end position="20"/>
    </location>
</feature>
<evidence type="ECO:0000313" key="5">
    <source>
        <dbReference type="Ensembl" id="ENSSBOP00000028726.1"/>
    </source>
</evidence>
<dbReference type="STRING" id="39432.ENSSBOP00000028726"/>
<feature type="domain" description="Lipocalin/cytosolic fatty-acid binding" evidence="4">
    <location>
        <begin position="34"/>
        <end position="172"/>
    </location>
</feature>
<dbReference type="InterPro" id="IPR012674">
    <property type="entry name" value="Calycin"/>
</dbReference>
<dbReference type="PRINTS" id="PR00179">
    <property type="entry name" value="LIPOCALIN"/>
</dbReference>
<dbReference type="OMA" id="WAEVLVQ"/>
<dbReference type="PRINTS" id="PR01254">
    <property type="entry name" value="PGNDSYNTHASE"/>
</dbReference>
<dbReference type="GeneTree" id="ENSGT01050000244868"/>
<dbReference type="AlphaFoldDB" id="A0A2K6U9Y9"/>
<dbReference type="PANTHER" id="PTHR11430:SF64">
    <property type="entry name" value="LIPOCALIN-15"/>
    <property type="match status" value="1"/>
</dbReference>
<dbReference type="PANTHER" id="PTHR11430">
    <property type="entry name" value="LIPOCALIN"/>
    <property type="match status" value="1"/>
</dbReference>
<evidence type="ECO:0000256" key="1">
    <source>
        <dbReference type="ARBA" id="ARBA00006889"/>
    </source>
</evidence>